<evidence type="ECO:0000256" key="16">
    <source>
        <dbReference type="ARBA" id="ARBA00023180"/>
    </source>
</evidence>
<dbReference type="GO" id="GO:0008203">
    <property type="term" value="P:cholesterol metabolic process"/>
    <property type="evidence" value="ECO:0007669"/>
    <property type="project" value="UniProtKB-KW"/>
</dbReference>
<comment type="subcellular location">
    <subcellularLocation>
        <location evidence="1">Cytoplasm</location>
    </subcellularLocation>
    <subcellularLocation>
        <location evidence="2">Lipid droplet</location>
    </subcellularLocation>
    <subcellularLocation>
        <location evidence="3">Secreted</location>
    </subcellularLocation>
</comment>
<evidence type="ECO:0000256" key="8">
    <source>
        <dbReference type="ARBA" id="ARBA00022548"/>
    </source>
</evidence>
<dbReference type="Gene3D" id="2.20.80.10">
    <property type="entry name" value="Lipovitellin-phosvitin complex, chain A, domain 4"/>
    <property type="match status" value="1"/>
</dbReference>
<evidence type="ECO:0000256" key="3">
    <source>
        <dbReference type="ARBA" id="ARBA00004613"/>
    </source>
</evidence>
<dbReference type="GO" id="GO:0120020">
    <property type="term" value="F:cholesterol transfer activity"/>
    <property type="evidence" value="ECO:0007669"/>
    <property type="project" value="TreeGrafter"/>
</dbReference>
<dbReference type="InterPro" id="IPR001747">
    <property type="entry name" value="Vitellogenin_N"/>
</dbReference>
<dbReference type="InterPro" id="IPR052418">
    <property type="entry name" value="Apolipoprotein_B"/>
</dbReference>
<evidence type="ECO:0000256" key="21">
    <source>
        <dbReference type="SAM" id="SignalP"/>
    </source>
</evidence>
<dbReference type="GO" id="GO:0005737">
    <property type="term" value="C:cytoplasm"/>
    <property type="evidence" value="ECO:0007669"/>
    <property type="project" value="UniProtKB-SubCell"/>
</dbReference>
<evidence type="ECO:0000256" key="1">
    <source>
        <dbReference type="ARBA" id="ARBA00004496"/>
    </source>
</evidence>
<proteinExistence type="predicted"/>
<dbReference type="SMART" id="SM00638">
    <property type="entry name" value="LPD_N"/>
    <property type="match status" value="1"/>
</dbReference>
<evidence type="ECO:0000256" key="9">
    <source>
        <dbReference type="ARBA" id="ARBA00022674"/>
    </source>
</evidence>
<reference evidence="23" key="2">
    <citation type="submission" date="2025-08" db="UniProtKB">
        <authorList>
            <consortium name="Ensembl"/>
        </authorList>
    </citation>
    <scope>IDENTIFICATION</scope>
</reference>
<dbReference type="GO" id="GO:0034362">
    <property type="term" value="C:low-density lipoprotein particle"/>
    <property type="evidence" value="ECO:0007669"/>
    <property type="project" value="UniProtKB-KW"/>
</dbReference>
<dbReference type="InterPro" id="IPR015816">
    <property type="entry name" value="Vitellinogen_b-sht_N"/>
</dbReference>
<evidence type="ECO:0000256" key="14">
    <source>
        <dbReference type="ARBA" id="ARBA00023098"/>
    </source>
</evidence>
<dbReference type="InterPro" id="IPR015255">
    <property type="entry name" value="Vitellinogen_open_b-sht"/>
</dbReference>
<dbReference type="Gene3D" id="2.30.230.10">
    <property type="entry name" value="Lipovitellin, beta-sheet shell regions, chain A"/>
    <property type="match status" value="1"/>
</dbReference>
<keyword evidence="24" id="KW-1185">Reference proteome</keyword>
<keyword evidence="15" id="KW-1207">Sterol metabolism</keyword>
<dbReference type="SMART" id="SM01169">
    <property type="entry name" value="DUF1943"/>
    <property type="match status" value="1"/>
</dbReference>
<keyword evidence="11" id="KW-0427">LDL</keyword>
<dbReference type="GO" id="GO:0006642">
    <property type="term" value="P:triglyceride mobilization"/>
    <property type="evidence" value="ECO:0007669"/>
    <property type="project" value="TreeGrafter"/>
</dbReference>
<protein>
    <recommendedName>
        <fullName evidence="22">Vitellogenin domain-containing protein</fullName>
    </recommendedName>
</protein>
<keyword evidence="5" id="KW-0963">Cytoplasm</keyword>
<keyword evidence="13" id="KW-0445">Lipid transport</keyword>
<dbReference type="InterPro" id="IPR022176">
    <property type="entry name" value="ApoB100_C"/>
</dbReference>
<evidence type="ECO:0000256" key="13">
    <source>
        <dbReference type="ARBA" id="ARBA00023055"/>
    </source>
</evidence>
<dbReference type="GeneID" id="114053886"/>
<evidence type="ECO:0000256" key="12">
    <source>
        <dbReference type="ARBA" id="ARBA00022729"/>
    </source>
</evidence>
<keyword evidence="4" id="KW-0813">Transport</keyword>
<evidence type="ECO:0000256" key="18">
    <source>
        <dbReference type="ARBA" id="ARBA00023313"/>
    </source>
</evidence>
<dbReference type="InterPro" id="IPR015819">
    <property type="entry name" value="Lipid_transp_b-sht_shell"/>
</dbReference>
<keyword evidence="7" id="KW-0964">Secreted</keyword>
<evidence type="ECO:0000256" key="19">
    <source>
        <dbReference type="PROSITE-ProRule" id="PRU00557"/>
    </source>
</evidence>
<evidence type="ECO:0000256" key="5">
    <source>
        <dbReference type="ARBA" id="ARBA00022490"/>
    </source>
</evidence>
<evidence type="ECO:0000256" key="2">
    <source>
        <dbReference type="ARBA" id="ARBA00004502"/>
    </source>
</evidence>
<feature type="domain" description="Vitellogenin" evidence="22">
    <location>
        <begin position="38"/>
        <end position="665"/>
    </location>
</feature>
<dbReference type="GO" id="GO:0030301">
    <property type="term" value="P:cholesterol transport"/>
    <property type="evidence" value="ECO:0007669"/>
    <property type="project" value="TreeGrafter"/>
</dbReference>
<dbReference type="GO" id="GO:0042632">
    <property type="term" value="P:cholesterol homeostasis"/>
    <property type="evidence" value="ECO:0007669"/>
    <property type="project" value="TreeGrafter"/>
</dbReference>
<dbReference type="SUPFAM" id="SSF48431">
    <property type="entry name" value="Lipovitellin-phosvitin complex, superhelical domain"/>
    <property type="match status" value="1"/>
</dbReference>
<dbReference type="GO" id="GO:0042953">
    <property type="term" value="P:lipoprotein transport"/>
    <property type="evidence" value="ECO:0007669"/>
    <property type="project" value="TreeGrafter"/>
</dbReference>
<evidence type="ECO:0000256" key="17">
    <source>
        <dbReference type="ARBA" id="ARBA00023221"/>
    </source>
</evidence>
<evidence type="ECO:0000256" key="11">
    <source>
        <dbReference type="ARBA" id="ARBA00022710"/>
    </source>
</evidence>
<dbReference type="PANTHER" id="PTHR13769">
    <property type="entry name" value="APOLIPOPROTEIN B"/>
    <property type="match status" value="1"/>
</dbReference>
<dbReference type="Gene3D" id="1.25.10.20">
    <property type="entry name" value="Vitellinogen, superhelical"/>
    <property type="match status" value="1"/>
</dbReference>
<keyword evidence="14" id="KW-0443">Lipid metabolism</keyword>
<dbReference type="SUPFAM" id="SSF48371">
    <property type="entry name" value="ARM repeat"/>
    <property type="match status" value="1"/>
</dbReference>
<dbReference type="Pfam" id="PF01347">
    <property type="entry name" value="Vitellogenin_N"/>
    <property type="match status" value="1"/>
</dbReference>
<evidence type="ECO:0000256" key="7">
    <source>
        <dbReference type="ARBA" id="ARBA00022525"/>
    </source>
</evidence>
<dbReference type="GO" id="GO:0034361">
    <property type="term" value="C:very-low-density lipoprotein particle"/>
    <property type="evidence" value="ECO:0007669"/>
    <property type="project" value="UniProtKB-KW"/>
</dbReference>
<dbReference type="RefSeq" id="XP_027732798.1">
    <property type="nucleotide sequence ID" value="XM_027876997.1"/>
</dbReference>
<dbReference type="Pfam" id="PF06448">
    <property type="entry name" value="DUF1081"/>
    <property type="match status" value="1"/>
</dbReference>
<dbReference type="Proteomes" id="UP000314987">
    <property type="component" value="Unassembled WGS sequence"/>
</dbReference>
<dbReference type="GO" id="GO:0050750">
    <property type="term" value="F:low-density lipoprotein particle receptor binding"/>
    <property type="evidence" value="ECO:0007669"/>
    <property type="project" value="TreeGrafter"/>
</dbReference>
<keyword evidence="8" id="KW-0153">Cholesterol metabolism</keyword>
<dbReference type="Ensembl" id="ENSVURT00010029050.1">
    <property type="protein sequence ID" value="ENSVURP00010025518.1"/>
    <property type="gene ID" value="ENSVURG00010019380.1"/>
</dbReference>
<evidence type="ECO:0000256" key="15">
    <source>
        <dbReference type="ARBA" id="ARBA00023166"/>
    </source>
</evidence>
<reference evidence="24" key="1">
    <citation type="submission" date="2018-12" db="EMBL/GenBank/DDBJ databases">
        <authorList>
            <person name="Yazar S."/>
        </authorList>
    </citation>
    <scope>NUCLEOTIDE SEQUENCE [LARGE SCALE GENOMIC DNA]</scope>
</reference>
<dbReference type="OMA" id="FTCAYEN"/>
<sequence>MGPWGTLLLLLLLLGGSSSQEEGAENQSPTCPRDTTRFKHLRKYVYNYEAESANSVAGTADSHSATRINCKVELEVPQLCRFILKMSQCTLKEVYGFDPDGKALLRKTKNSDEFAAAMARDQLRLSIPDGKQVLLYPEKGEPAHILNIKRGVVSALLVPMDTEEDQRLLTLDTVYGNCSSDVTVRARKGNVATEILINRNLEKCDGFKPISKAASPIALIKGLGSPLSKLLSSQQECVYTLDPRKKHVVGAVCKEQHLFLPFSYKNQYGMMAHITQTLKLEDTPKTNSRFFDEDAFEKRGLALESSEAAAPTKEGGEVVLKTLEELQKLSALEQNEHRAKLFSRLVTGLRALNEEAFTSLWPKMLEVSSPLALQALVQCGQPHCYSHILHWLKTEKVNPLLIDAASYIMALTPNPSAQRLREIFKVAQERPSRITLYALSHVVNKFHRQTATVSQELKEVTDYLISRLGNECSGSEEAAYLTLRVIGNMGRTLEEVSPELKASLLKCIQSPTPSLSVQKAAIQALRKMELTEEVHSVLLQTFLDSASPEEKRLAAYLLLMRQPTRDTVHRVIPALLTEKSEQVRSFVVSHITNILVSEDLSVQDLRSLVKEALQDSQLPAAMDFRRFSQNYQFSKAFSIPRFSPFSTKVEGNLLFDPHNYLPKETMLKTTLSIFGFHPTDLFEVGLEGKGYEPTLEALFGKQGFFPDSATKALYWVDGRVPDPVSKVLVDHFGYTKEEKRDQDMVNGLMLSFQKLLKDLGSREAPEAQAYLRILGEELGYVRLEDFKVMGTALLRTVKSLQGLPQMIAEALTKGSKNDLFVHYIFMENTVEFPTGVGLPLQLSTSGLVTPGVMAGVKLQVTNMQAELVAKPSVSVEFVTHLGVTVPDFAWSGVQMNSNLYHESGLEARVALTKGQLKFAIPAPKNRVKLFKASNTLHLVSTSTYSKGIPPLIENRRSWSDCRPLFRGLNYCSTLAYSNASSIEAAPYYPLTGDTRFELELQPTGDVEEYTALVNYELQGEGRNLVDQLRFAVQAEGPMPSEATLTFKYHRSRMALTSDLQVPDLEVDLGTSLRIRDQSDEENVFYSLTLDVQDRKTTEATFTGHIRCDRKAQGTVGIVLSVPFLQAEARSETLVRRSSKKLLIQMDSSATALGTTVSKKVAWRYDEKKLEFEWNMGTNTETKKLASRVLTEVSKYRGSLHQYSQDWLDRKVAHTDMTIRHIGSKLIAATNTWFQKASQGLPYAETLQRKLQSVQEWEMPEFQVPDNLFLKSDGRVRYTLNKNHVKVEIPLLFGGKSLEQLQLSRVIRTSALDLQAIGLQWPARELKLPPLTIPKSYPLKVPLLGILELSTNVYSNLYNWSASYTGGNTTADTAQHVSFQSRYHMKANSALSLFSYSLQGSGETTYDHGNTFTLSCDGSLHHKFLDSNLKLSHVEKFGNNPASKGFLTLDASSGLGPQVSFSVHFDSKRKLHLYVKEIKADGQLRASSFHTTSTYALSYQRDVSTGQISGESNLRLDSSFFQATNQVIGRYGDGSLSVTSVSNLQDGGIKNTASLTYENSQLTLKSDTTGKYSDLVAAHKLDLTLARQSALLRSEYQVDFQALKVFTLLSGSLNSRGLELNADLLGTDQSNSGAHKATVRIGQDGVSTSATTNLKILPLMVENELNAALGPLGASLKVTTHARYQEHSAKYTLDGKAALTEVALGSVYQATILGTDSKDIFNFRINKEGLTLSNDMVGSYKETKLEHVNNLVIAGWSLDFTSEMENILSQNKLYQQSFSLQLQPYFLSATLNNNLRYGALDLANTGKLRLEPLKLSLGGNVKGTYGKEEIKHIYSLTYANLSASYKMDAVGKVRGAELTHRVSANLAGLASSIDINTAYNSESLRFSNIFRAMMEPFVLAVDAHTTGNGHLVLGGKHTGQLYSKFLLKAEPLALTFSHDCKASSGHQLRSQRSIETTLDHKVNALLTPAEQSSTWKLKALANKNEYNHDLQAYNTKDRVGMELRAGAAADLTVLDSPIELPSLFNEPINVIDVFDLRTATDKPQEFSLIGSIKYDKNLNVHVINLPFLESLPAYFEKVRGAVLATLQDLQRYLKSINIDHYVKQYRVALDKLPHLVNNLLVHFNFEGQVINAKEKLITFMENHKITVDDLQISLANAKIRLNEIVSQLQTYLIQFDQYIKDNYDLHKLKESIIELINKLKVFEENYKIHYHVMRSIQEVYEFLEKINVNKIRLMVWLRAQILEKLQQLNQQIQNIDFQYWADWLKGRVEDIDVRVYIEFLRTSLPIQELNNIVERIKEIVMNLLEDYEVIEKINAFRVKIHELTHKYEVHKRVQALLDKLVQLANQYKLKETTQKLTNSLKKMEIKAYFEKLRTLVDKAVKKAQTAKFEQLIDEVNKFLDLLVKTLRSFDYNQFVDEANKTIRELIQNINEEIQALELPQKIKAAKLYAAEVRAMLADYLDKIKDTQLTVIADWFWDVMSSASVIDVKGRFQEILEDTRDRLYKLDIQREIQHGLQTISQVYNTLVTYIWDWWMLIAKELTDFAEQYHVKDWAESVKRLVEHGFTVPEIKTALGTLPAFEVSLRALQEATFRTPDFMVPLTDLRIPSTQINIKKLKEIRVASQFTTPEFSILNTFVVPSFTIDLIEIKLKIIRTIDQIMSSEFRWPLPEISLQDLKVKDTLLAALTLPDFHLPEVTIPEIVIPKLSLNEFQVPDIQIPEFQLPRIPHTVVIPTFGKVSAALKITSSLFTLDASGFIENTTTSERSPEILASVAAQGQSPVDLLDFTFQADAHFSAPEMERLVLKESLELSSKYLKAEHDSEMVFLGTSILGKVNTLANIHTDKNTMELGNSLSLKLEKQVTLDSNTKYSHKLNLPQADFSSQMDLRHELRMLLVLEHVAVTSTGTGSWKWAFPHFSDEGTHESLLRFTVEGPVASLDISNTINSKHVKVNQKLASESGFLNFAKFEIQSEVQSQHVGQSVLKVRGSAMLGEMKAELMGTHDANLNGRVTGTLRNSLSLVVQPFEVGAEVNNEGNVKVSFPLKLTGKIDFLNNYALVLSCDMQQVSWQSGARFNQYRYSQNFSAGNDVNSLEAHVSINGEANLDFLNVPLTIPEMNLPYTKVTTPPLRDFSLWERTGLKDFLKTTKQSFDLSVNAQYKKNRDSHSILFPLGAVYDALSPNINVLHQHFEKGRDKTLDFLTKSYNETKVKFEKHKVEASLDKLPRTLRIPGYYIPVLNIEVCPFTAELPAFGYMVPKETSTPAFTIPGIGFSLPSYTLVLPSLEFPVLHVPASLQKLSLPDFKIPRPSDHILIPAMGNLTYDFSFKSSAITLSTNMGLYNKSDIVAHFRSSSFSVIDALQYKLDGTTSLTRKRGLKLATALSLNNKFVEGNHDSTISLTKKNMEASVTTTAKVQCPVLRANFQQELSGNMKSKPIISSIIKLKYNFTSAQLHSSAKGAIDHQLTVESFIPYLSIETATKGSMSGSVLSQKYSGAISSEANSYLDTKSMRSSMKLEGTSKVDGIWNVEAKENFAGEASVGHIYTVWEHNGKNHLQLRRGFSTSGEQNSKVTLELAPWTASSVIQVQVSQPSNLFKKASLGQVVTLTASLKDQRAGWKGEGHIQTASFSHNIQLSNDPSEIRLDVASSLEGYMSFLKDALLPVYDTSLWDILKLDVTTSADRKQYLHISSALFYTKNPTGYQFSIPVKETADEFIIPGPELKSLVTPASSPESSYIRLAKKTIMAPFALSLPSLPQVKFPRVEVSTEYSTSEGSTLPFFGVTVPEFQVTLSSFTLPKKLPLAGAILDLNELANKIADFDLPSITMSEQSISVPTLTFWLPTGIFLPSFGALTGNFQAASPVYNTSWSANLKRKEDRLETTLEATCSSTMQLLQYDLDYGATYAFEDNVLVGKMSGRFSHRELRAEYEDLLKVQGLKILEETKTFKVTSPTFTNVLMNYQQDGNNFSLTISSPPIGTLGLDFQGSPQVLQGKIYHHPTVSPERKLALVEMVLSQQSPEALQLSMSWNEETASELVQTLRAALHRAGETLYLYVDKCHREQTGLDIGSASSKLRKLLQKTADEAYHGALNQIDEAESGLRQAAGKAASTFQQWEDGTQRLYQAEQADFWDLKNKAFDGALGLTQEYHKKTLLLMDSGIELLQANRFQLPGQAGGYSGDELCSAVLREAGKALSRAYSTVHQAVEALISYVKDLDEKAAFLDLQKGLVELGERLEGFSDNVQHGLNGLQAAKFSDILISLQSFADRVFQQIEESITVLKEKTFASLKNEFLDGAGLLSDLILRVLRYLRENLRDLNSFVLTQFQEISRKLSQFHNCIKTLREEYFDPNIIGWTVKYYEIEDKLINLARKIIDALKDFHSNTFESFLTWAAKLTDEVERLANTDVQKYLDLLRDADRKGKERLHEASMVAQESISQWASAAKRKAAKHREQFLVQLQSTSDGLSQAFQWATDKAVRLISLSVQGCHALLKYVAELLHNLRGATASRLNTYVQVHPGQLMINVPYRFH</sequence>
<feature type="chain" id="PRO_5021358969" description="Vitellogenin domain-containing protein" evidence="21">
    <location>
        <begin position="20"/>
        <end position="4518"/>
    </location>
</feature>
<keyword evidence="19" id="KW-1015">Disulfide bond</keyword>
<feature type="disulfide bond" evidence="19">
    <location>
        <begin position="178"/>
        <end position="204"/>
    </location>
</feature>
<comment type="caution">
    <text evidence="19">Lacks conserved residue(s) required for the propagation of feature annotation.</text>
</comment>
<evidence type="ECO:0000256" key="20">
    <source>
        <dbReference type="SAM" id="Coils"/>
    </source>
</evidence>
<evidence type="ECO:0000256" key="6">
    <source>
        <dbReference type="ARBA" id="ARBA00022513"/>
    </source>
</evidence>
<dbReference type="GO" id="GO:0034359">
    <property type="term" value="C:mature chylomicron"/>
    <property type="evidence" value="ECO:0007669"/>
    <property type="project" value="TreeGrafter"/>
</dbReference>
<name>A0A4X2LNF8_VOMUR</name>
<dbReference type="InterPro" id="IPR016024">
    <property type="entry name" value="ARM-type_fold"/>
</dbReference>
<dbReference type="STRING" id="29139.ENSVURP00010025518"/>
<keyword evidence="12 21" id="KW-0732">Signal</keyword>
<dbReference type="GO" id="GO:0005811">
    <property type="term" value="C:lipid droplet"/>
    <property type="evidence" value="ECO:0007669"/>
    <property type="project" value="UniProtKB-SubCell"/>
</dbReference>
<dbReference type="Pfam" id="PF12491">
    <property type="entry name" value="ApoB100_C"/>
    <property type="match status" value="1"/>
</dbReference>
<dbReference type="SUPFAM" id="SSF56968">
    <property type="entry name" value="Lipovitellin-phosvitin complex, beta-sheet shell regions"/>
    <property type="match status" value="2"/>
</dbReference>
<keyword evidence="9" id="KW-0358">Heparin-binding</keyword>
<dbReference type="PROSITE" id="PS51211">
    <property type="entry name" value="VITELLOGENIN"/>
    <property type="match status" value="1"/>
</dbReference>
<keyword evidence="18" id="KW-0850">VLDL</keyword>
<dbReference type="FunFam" id="2.30.230.10:FF:000003">
    <property type="entry name" value="Apolipoprotein B"/>
    <property type="match status" value="1"/>
</dbReference>
<dbReference type="PANTHER" id="PTHR13769:SF1">
    <property type="entry name" value="APOLIPOPROTEIN B-100"/>
    <property type="match status" value="1"/>
</dbReference>
<dbReference type="GeneTree" id="ENSGT00590000083139"/>
<feature type="coiled-coil region" evidence="20">
    <location>
        <begin position="2139"/>
        <end position="2204"/>
    </location>
</feature>
<reference evidence="23" key="3">
    <citation type="submission" date="2025-09" db="UniProtKB">
        <authorList>
            <consortium name="Ensembl"/>
        </authorList>
    </citation>
    <scope>IDENTIFICATION</scope>
</reference>
<dbReference type="GO" id="GO:0008201">
    <property type="term" value="F:heparin binding"/>
    <property type="evidence" value="ECO:0007669"/>
    <property type="project" value="UniProtKB-KW"/>
</dbReference>
<dbReference type="Pfam" id="PF09172">
    <property type="entry name" value="Vit_open_b-sht"/>
    <property type="match status" value="1"/>
</dbReference>
<feature type="signal peptide" evidence="21">
    <location>
        <begin position="1"/>
        <end position="19"/>
    </location>
</feature>
<organism evidence="23 24">
    <name type="scientific">Vombatus ursinus</name>
    <name type="common">Common wombat</name>
    <dbReference type="NCBI Taxonomy" id="29139"/>
    <lineage>
        <taxon>Eukaryota</taxon>
        <taxon>Metazoa</taxon>
        <taxon>Chordata</taxon>
        <taxon>Craniata</taxon>
        <taxon>Vertebrata</taxon>
        <taxon>Euteleostomi</taxon>
        <taxon>Mammalia</taxon>
        <taxon>Metatheria</taxon>
        <taxon>Diprotodontia</taxon>
        <taxon>Vombatidae</taxon>
        <taxon>Vombatus</taxon>
    </lineage>
</organism>
<evidence type="ECO:0000259" key="22">
    <source>
        <dbReference type="PROSITE" id="PS51211"/>
    </source>
</evidence>
<dbReference type="InterPro" id="IPR011030">
    <property type="entry name" value="Lipovitellin_superhlx_dom"/>
</dbReference>
<keyword evidence="20" id="KW-0175">Coiled coil</keyword>
<keyword evidence="17" id="KW-0753">Steroid metabolism</keyword>
<keyword evidence="6" id="KW-0162">Chylomicron</keyword>
<gene>
    <name evidence="23" type="primary">LOC114053886</name>
</gene>
<evidence type="ECO:0000256" key="4">
    <source>
        <dbReference type="ARBA" id="ARBA00022448"/>
    </source>
</evidence>
<evidence type="ECO:0000313" key="23">
    <source>
        <dbReference type="Ensembl" id="ENSVURP00010025518.1"/>
    </source>
</evidence>
<accession>A0A4X2LNF8</accession>
<evidence type="ECO:0000256" key="10">
    <source>
        <dbReference type="ARBA" id="ARBA00022677"/>
    </source>
</evidence>
<keyword evidence="10" id="KW-0551">Lipid droplet</keyword>
<dbReference type="InterPro" id="IPR009454">
    <property type="entry name" value="Lipid_transpt_open_b-sht"/>
</dbReference>
<keyword evidence="16" id="KW-0325">Glycoprotein</keyword>
<dbReference type="OrthoDB" id="6484170at2759"/>
<evidence type="ECO:0000313" key="24">
    <source>
        <dbReference type="Proteomes" id="UP000314987"/>
    </source>
</evidence>